<organism evidence="2 3">
    <name type="scientific">Lophiostoma macrostomum CBS 122681</name>
    <dbReference type="NCBI Taxonomy" id="1314788"/>
    <lineage>
        <taxon>Eukaryota</taxon>
        <taxon>Fungi</taxon>
        <taxon>Dikarya</taxon>
        <taxon>Ascomycota</taxon>
        <taxon>Pezizomycotina</taxon>
        <taxon>Dothideomycetes</taxon>
        <taxon>Pleosporomycetidae</taxon>
        <taxon>Pleosporales</taxon>
        <taxon>Lophiostomataceae</taxon>
        <taxon>Lophiostoma</taxon>
    </lineage>
</organism>
<sequence>MDPDGTCTNCRPVARDCNYPPVSSFPFAHAQSLLQGVHVHLTRRKYSVDDEFRNTAHALQLFLYLLLVGVRYVASTTECKARLDVTLLVHLAPY</sequence>
<keyword evidence="1" id="KW-0472">Membrane</keyword>
<keyword evidence="3" id="KW-1185">Reference proteome</keyword>
<evidence type="ECO:0000256" key="1">
    <source>
        <dbReference type="SAM" id="Phobius"/>
    </source>
</evidence>
<keyword evidence="1" id="KW-1133">Transmembrane helix</keyword>
<gene>
    <name evidence="2" type="ORF">K491DRAFT_380478</name>
</gene>
<proteinExistence type="predicted"/>
<feature type="transmembrane region" description="Helical" evidence="1">
    <location>
        <begin position="56"/>
        <end position="74"/>
    </location>
</feature>
<evidence type="ECO:0000313" key="3">
    <source>
        <dbReference type="Proteomes" id="UP000799324"/>
    </source>
</evidence>
<name>A0A6A6TSS1_9PLEO</name>
<evidence type="ECO:0000313" key="2">
    <source>
        <dbReference type="EMBL" id="KAF2661664.1"/>
    </source>
</evidence>
<reference evidence="2" key="1">
    <citation type="journal article" date="2020" name="Stud. Mycol.">
        <title>101 Dothideomycetes genomes: a test case for predicting lifestyles and emergence of pathogens.</title>
        <authorList>
            <person name="Haridas S."/>
            <person name="Albert R."/>
            <person name="Binder M."/>
            <person name="Bloem J."/>
            <person name="Labutti K."/>
            <person name="Salamov A."/>
            <person name="Andreopoulos B."/>
            <person name="Baker S."/>
            <person name="Barry K."/>
            <person name="Bills G."/>
            <person name="Bluhm B."/>
            <person name="Cannon C."/>
            <person name="Castanera R."/>
            <person name="Culley D."/>
            <person name="Daum C."/>
            <person name="Ezra D."/>
            <person name="Gonzalez J."/>
            <person name="Henrissat B."/>
            <person name="Kuo A."/>
            <person name="Liang C."/>
            <person name="Lipzen A."/>
            <person name="Lutzoni F."/>
            <person name="Magnuson J."/>
            <person name="Mondo S."/>
            <person name="Nolan M."/>
            <person name="Ohm R."/>
            <person name="Pangilinan J."/>
            <person name="Park H.-J."/>
            <person name="Ramirez L."/>
            <person name="Alfaro M."/>
            <person name="Sun H."/>
            <person name="Tritt A."/>
            <person name="Yoshinaga Y."/>
            <person name="Zwiers L.-H."/>
            <person name="Turgeon B."/>
            <person name="Goodwin S."/>
            <person name="Spatafora J."/>
            <person name="Crous P."/>
            <person name="Grigoriev I."/>
        </authorList>
    </citation>
    <scope>NUCLEOTIDE SEQUENCE</scope>
    <source>
        <strain evidence="2">CBS 122681</strain>
    </source>
</reference>
<accession>A0A6A6TSS1</accession>
<keyword evidence="1" id="KW-0812">Transmembrane</keyword>
<dbReference type="AlphaFoldDB" id="A0A6A6TSS1"/>
<protein>
    <submittedName>
        <fullName evidence="2">Uncharacterized protein</fullName>
    </submittedName>
</protein>
<dbReference type="Proteomes" id="UP000799324">
    <property type="component" value="Unassembled WGS sequence"/>
</dbReference>
<dbReference type="EMBL" id="MU004292">
    <property type="protein sequence ID" value="KAF2661664.1"/>
    <property type="molecule type" value="Genomic_DNA"/>
</dbReference>